<dbReference type="Gene3D" id="3.40.190.10">
    <property type="entry name" value="Periplasmic binding protein-like II"/>
    <property type="match status" value="2"/>
</dbReference>
<evidence type="ECO:0000313" key="2">
    <source>
        <dbReference type="EMBL" id="SHJ94065.1"/>
    </source>
</evidence>
<feature type="chain" id="PRO_5009919729" evidence="1">
    <location>
        <begin position="21"/>
        <end position="297"/>
    </location>
</feature>
<dbReference type="Proteomes" id="UP000184171">
    <property type="component" value="Unassembled WGS sequence"/>
</dbReference>
<evidence type="ECO:0000256" key="1">
    <source>
        <dbReference type="SAM" id="SignalP"/>
    </source>
</evidence>
<accession>A0A1M6NEC0</accession>
<reference evidence="2 3" key="1">
    <citation type="submission" date="2016-11" db="EMBL/GenBank/DDBJ databases">
        <authorList>
            <person name="Jaros S."/>
            <person name="Januszkiewicz K."/>
            <person name="Wedrychowicz H."/>
        </authorList>
    </citation>
    <scope>NUCLEOTIDE SEQUENCE [LARGE SCALE GENOMIC DNA]</scope>
    <source>
        <strain evidence="2 3">DSM 5091</strain>
    </source>
</reference>
<evidence type="ECO:0000313" key="3">
    <source>
        <dbReference type="Proteomes" id="UP000184171"/>
    </source>
</evidence>
<sequence>MIVRLLALLFCLYFSAPVLLANATSTGNELFRLGFSTSLFTDVDENDAKAAMKVWGQVVGKARNIPIDADASIYHSADDVLAALQSRQIDAVGITTVEYFQIYKKTELARFFVTRNSGSLTEKFILLAHRDGAVKSLADLNGRNLHVYENARTSLATVWLNNTLYQKGQGRLEKLAGSLQKHKKLANTVLPVFFRQVDACLVTRSGFDVMTELNPQLGQALMVVAESEDVVPAIFVFRKDYQPTFLEELVAGLNELDQSSAGQQILNLFNSDGIEERPREELDLALDMLEKHENLPL</sequence>
<proteinExistence type="predicted"/>
<name>A0A1M6NEC0_MALRU</name>
<dbReference type="STRING" id="1122189.SAMN02745165_03587"/>
<protein>
    <submittedName>
        <fullName evidence="2">Phosphonate transport system substrate-binding protein</fullName>
    </submittedName>
</protein>
<gene>
    <name evidence="2" type="ORF">SAMN02745165_03587</name>
</gene>
<organism evidence="2 3">
    <name type="scientific">Malonomonas rubra DSM 5091</name>
    <dbReference type="NCBI Taxonomy" id="1122189"/>
    <lineage>
        <taxon>Bacteria</taxon>
        <taxon>Pseudomonadati</taxon>
        <taxon>Thermodesulfobacteriota</taxon>
        <taxon>Desulfuromonadia</taxon>
        <taxon>Desulfuromonadales</taxon>
        <taxon>Geopsychrobacteraceae</taxon>
        <taxon>Malonomonas</taxon>
    </lineage>
</organism>
<feature type="signal peptide" evidence="1">
    <location>
        <begin position="1"/>
        <end position="20"/>
    </location>
</feature>
<dbReference type="EMBL" id="FQZT01000027">
    <property type="protein sequence ID" value="SHJ94065.1"/>
    <property type="molecule type" value="Genomic_DNA"/>
</dbReference>
<dbReference type="AlphaFoldDB" id="A0A1M6NEC0"/>
<keyword evidence="3" id="KW-1185">Reference proteome</keyword>
<keyword evidence="1" id="KW-0732">Signal</keyword>
<dbReference type="Pfam" id="PF12974">
    <property type="entry name" value="Phosphonate-bd"/>
    <property type="match status" value="1"/>
</dbReference>
<dbReference type="RefSeq" id="WP_072910096.1">
    <property type="nucleotide sequence ID" value="NZ_FQZT01000027.1"/>
</dbReference>
<dbReference type="OrthoDB" id="9815602at2"/>
<dbReference type="SUPFAM" id="SSF53850">
    <property type="entry name" value="Periplasmic binding protein-like II"/>
    <property type="match status" value="1"/>
</dbReference>